<evidence type="ECO:0000313" key="2">
    <source>
        <dbReference type="Proteomes" id="UP001065047"/>
    </source>
</evidence>
<gene>
    <name evidence="1" type="ORF">AA14337_2982</name>
</gene>
<dbReference type="RefSeq" id="WP_061505537.1">
    <property type="nucleotide sequence ID" value="NZ_BAPF01000050.1"/>
</dbReference>
<organism evidence="1 2">
    <name type="scientific">Acetobacter malorum DSM 14337</name>
    <dbReference type="NCBI Taxonomy" id="1307910"/>
    <lineage>
        <taxon>Bacteria</taxon>
        <taxon>Pseudomonadati</taxon>
        <taxon>Pseudomonadota</taxon>
        <taxon>Alphaproteobacteria</taxon>
        <taxon>Acetobacterales</taxon>
        <taxon>Acetobacteraceae</taxon>
        <taxon>Acetobacter</taxon>
    </lineage>
</organism>
<dbReference type="GeneID" id="29556851"/>
<name>A0ABQ0PYX2_9PROT</name>
<comment type="caution">
    <text evidence="1">The sequence shown here is derived from an EMBL/GenBank/DDBJ whole genome shotgun (WGS) entry which is preliminary data.</text>
</comment>
<accession>A0ABQ0PYX2</accession>
<sequence length="93" mass="10673">MSDIEAKQTPTADGKKRKRGVFGWDPVKLYQNYSTSELVKMKQEIEAKPENLNPQHLEGTSIYIYTKSARKKLDALSWAISYHLADKKAETRT</sequence>
<evidence type="ECO:0000313" key="1">
    <source>
        <dbReference type="EMBL" id="GBQ85057.1"/>
    </source>
</evidence>
<dbReference type="EMBL" id="BAPF01000050">
    <property type="protein sequence ID" value="GBQ85057.1"/>
    <property type="molecule type" value="Genomic_DNA"/>
</dbReference>
<proteinExistence type="predicted"/>
<dbReference type="Proteomes" id="UP001065047">
    <property type="component" value="Unassembled WGS sequence"/>
</dbReference>
<reference evidence="1" key="1">
    <citation type="submission" date="2013-04" db="EMBL/GenBank/DDBJ databases">
        <title>The genome sequencing project of 58 acetic acid bacteria.</title>
        <authorList>
            <person name="Okamoto-Kainuma A."/>
            <person name="Ishikawa M."/>
            <person name="Umino S."/>
            <person name="Koizumi Y."/>
            <person name="Shiwa Y."/>
            <person name="Yoshikawa H."/>
            <person name="Matsutani M."/>
            <person name="Matsushita K."/>
        </authorList>
    </citation>
    <scope>NUCLEOTIDE SEQUENCE</scope>
    <source>
        <strain evidence="1">DSM 14337</strain>
    </source>
</reference>
<protein>
    <submittedName>
        <fullName evidence="1">Uncharacterized protein</fullName>
    </submittedName>
</protein>
<keyword evidence="2" id="KW-1185">Reference proteome</keyword>